<evidence type="ECO:0000256" key="8">
    <source>
        <dbReference type="SAM" id="Phobius"/>
    </source>
</evidence>
<evidence type="ECO:0000256" key="5">
    <source>
        <dbReference type="ARBA" id="ARBA00022989"/>
    </source>
</evidence>
<feature type="domain" description="Major facilitator superfamily (MFS) profile" evidence="9">
    <location>
        <begin position="29"/>
        <end position="316"/>
    </location>
</feature>
<dbReference type="Gene3D" id="1.20.1250.20">
    <property type="entry name" value="MFS general substrate transporter like domains"/>
    <property type="match status" value="1"/>
</dbReference>
<evidence type="ECO:0000256" key="1">
    <source>
        <dbReference type="ARBA" id="ARBA00004141"/>
    </source>
</evidence>
<evidence type="ECO:0000256" key="7">
    <source>
        <dbReference type="ARBA" id="ARBA00044504"/>
    </source>
</evidence>
<keyword evidence="4 8" id="KW-0812">Transmembrane</keyword>
<evidence type="ECO:0000259" key="9">
    <source>
        <dbReference type="PROSITE" id="PS50850"/>
    </source>
</evidence>
<feature type="transmembrane region" description="Helical" evidence="8">
    <location>
        <begin position="184"/>
        <end position="205"/>
    </location>
</feature>
<feature type="transmembrane region" description="Helical" evidence="8">
    <location>
        <begin position="160"/>
        <end position="178"/>
    </location>
</feature>
<dbReference type="GO" id="GO:0016020">
    <property type="term" value="C:membrane"/>
    <property type="evidence" value="ECO:0007669"/>
    <property type="project" value="UniProtKB-SubCell"/>
</dbReference>
<dbReference type="InterPro" id="IPR050549">
    <property type="entry name" value="MFS_Trehalose_Transporter"/>
</dbReference>
<evidence type="ECO:0000256" key="3">
    <source>
        <dbReference type="ARBA" id="ARBA00022597"/>
    </source>
</evidence>
<evidence type="ECO:0000313" key="10">
    <source>
        <dbReference type="EMBL" id="KAK1360210.1"/>
    </source>
</evidence>
<dbReference type="InterPro" id="IPR020846">
    <property type="entry name" value="MFS_dom"/>
</dbReference>
<organism evidence="10 11">
    <name type="scientific">Heracleum sosnowskyi</name>
    <dbReference type="NCBI Taxonomy" id="360622"/>
    <lineage>
        <taxon>Eukaryota</taxon>
        <taxon>Viridiplantae</taxon>
        <taxon>Streptophyta</taxon>
        <taxon>Embryophyta</taxon>
        <taxon>Tracheophyta</taxon>
        <taxon>Spermatophyta</taxon>
        <taxon>Magnoliopsida</taxon>
        <taxon>eudicotyledons</taxon>
        <taxon>Gunneridae</taxon>
        <taxon>Pentapetalae</taxon>
        <taxon>asterids</taxon>
        <taxon>campanulids</taxon>
        <taxon>Apiales</taxon>
        <taxon>Apiaceae</taxon>
        <taxon>Apioideae</taxon>
        <taxon>apioid superclade</taxon>
        <taxon>Tordylieae</taxon>
        <taxon>Tordyliinae</taxon>
        <taxon>Heracleum</taxon>
    </lineage>
</organism>
<reference evidence="10" key="2">
    <citation type="submission" date="2023-05" db="EMBL/GenBank/DDBJ databases">
        <authorList>
            <person name="Schelkunov M.I."/>
        </authorList>
    </citation>
    <scope>NUCLEOTIDE SEQUENCE</scope>
    <source>
        <strain evidence="10">Hsosn_3</strain>
        <tissue evidence="10">Leaf</tissue>
    </source>
</reference>
<dbReference type="PROSITE" id="PS50850">
    <property type="entry name" value="MFS"/>
    <property type="match status" value="1"/>
</dbReference>
<sequence>MDEGLIKKPLAKNDIKINGKDDIVGSSSVTPFLVFSTFVAGFASFTFGCATGYSSAAEAGIVADLGLSTAQYSLFGSIMTLGSMFGAIACGKLADLLGRKSAMLVMDIFFILGWLAIIFAETAFLLHLGRFSLGIGAGIFAYLSPVYVAEIAPKNLRGGFASALQMMTGIGVSLTYFIGNVIAWRTLAVIGALPCLLLLLGLFFIPESPRWLAKYGNEKQLKDTLQRLRGVNVDVTEETTEIRDSTETLHHLSRSRFVEIFERKYGLSLIVVIGTMVIVPLAGSMAIMFYASSIFKVAGSSISFDSSLCFGLTFTG</sequence>
<keyword evidence="11" id="KW-1185">Reference proteome</keyword>
<comment type="similarity">
    <text evidence="7">Belongs to the major facilitator superfamily. Phosphate:H(+) symporter (TC 2.A.1.9) family.</text>
</comment>
<accession>A0AAD8M347</accession>
<feature type="transmembrane region" description="Helical" evidence="8">
    <location>
        <begin position="131"/>
        <end position="148"/>
    </location>
</feature>
<feature type="transmembrane region" description="Helical" evidence="8">
    <location>
        <begin position="265"/>
        <end position="291"/>
    </location>
</feature>
<dbReference type="InterPro" id="IPR036259">
    <property type="entry name" value="MFS_trans_sf"/>
</dbReference>
<dbReference type="PANTHER" id="PTHR48021">
    <property type="match status" value="1"/>
</dbReference>
<keyword evidence="3 10" id="KW-0813">Transport</keyword>
<dbReference type="Proteomes" id="UP001237642">
    <property type="component" value="Unassembled WGS sequence"/>
</dbReference>
<dbReference type="Pfam" id="PF00083">
    <property type="entry name" value="Sugar_tr"/>
    <property type="match status" value="1"/>
</dbReference>
<proteinExistence type="inferred from homology"/>
<keyword evidence="5 8" id="KW-1133">Transmembrane helix</keyword>
<reference evidence="10" key="1">
    <citation type="submission" date="2023-02" db="EMBL/GenBank/DDBJ databases">
        <title>Genome of toxic invasive species Heracleum sosnowskyi carries increased number of genes despite the absence of recent whole-genome duplications.</title>
        <authorList>
            <person name="Schelkunov M."/>
            <person name="Shtratnikova V."/>
            <person name="Makarenko M."/>
            <person name="Klepikova A."/>
            <person name="Omelchenko D."/>
            <person name="Novikova G."/>
            <person name="Obukhova E."/>
            <person name="Bogdanov V."/>
            <person name="Penin A."/>
            <person name="Logacheva M."/>
        </authorList>
    </citation>
    <scope>NUCLEOTIDE SEQUENCE</scope>
    <source>
        <strain evidence="10">Hsosn_3</strain>
        <tissue evidence="10">Leaf</tissue>
    </source>
</reference>
<feature type="transmembrane region" description="Helical" evidence="8">
    <location>
        <begin position="73"/>
        <end position="91"/>
    </location>
</feature>
<dbReference type="SUPFAM" id="SSF103473">
    <property type="entry name" value="MFS general substrate transporter"/>
    <property type="match status" value="1"/>
</dbReference>
<feature type="transmembrane region" description="Helical" evidence="8">
    <location>
        <begin position="103"/>
        <end position="125"/>
    </location>
</feature>
<comment type="similarity">
    <text evidence="2">Belongs to the major facilitator superfamily. Sugar transporter (TC 2.A.1.1) family.</text>
</comment>
<comment type="caution">
    <text evidence="10">The sequence shown here is derived from an EMBL/GenBank/DDBJ whole genome shotgun (WGS) entry which is preliminary data.</text>
</comment>
<dbReference type="EMBL" id="JAUIZM010000010">
    <property type="protein sequence ID" value="KAK1360210.1"/>
    <property type="molecule type" value="Genomic_DNA"/>
</dbReference>
<evidence type="ECO:0000256" key="2">
    <source>
        <dbReference type="ARBA" id="ARBA00010992"/>
    </source>
</evidence>
<dbReference type="AlphaFoldDB" id="A0AAD8M347"/>
<dbReference type="GO" id="GO:0022857">
    <property type="term" value="F:transmembrane transporter activity"/>
    <property type="evidence" value="ECO:0007669"/>
    <property type="project" value="InterPro"/>
</dbReference>
<name>A0AAD8M347_9APIA</name>
<evidence type="ECO:0000256" key="6">
    <source>
        <dbReference type="ARBA" id="ARBA00023136"/>
    </source>
</evidence>
<keyword evidence="3 10" id="KW-0762">Sugar transport</keyword>
<keyword evidence="6 8" id="KW-0472">Membrane</keyword>
<gene>
    <name evidence="10" type="ORF">POM88_044684</name>
</gene>
<comment type="subcellular location">
    <subcellularLocation>
        <location evidence="1">Membrane</location>
        <topology evidence="1">Multi-pass membrane protein</topology>
    </subcellularLocation>
</comment>
<dbReference type="InterPro" id="IPR005828">
    <property type="entry name" value="MFS_sugar_transport-like"/>
</dbReference>
<feature type="transmembrane region" description="Helical" evidence="8">
    <location>
        <begin position="32"/>
        <end position="53"/>
    </location>
</feature>
<evidence type="ECO:0000313" key="11">
    <source>
        <dbReference type="Proteomes" id="UP001237642"/>
    </source>
</evidence>
<evidence type="ECO:0000256" key="4">
    <source>
        <dbReference type="ARBA" id="ARBA00022692"/>
    </source>
</evidence>
<dbReference type="PANTHER" id="PTHR48021:SF25">
    <property type="entry name" value="SUGAR TRANSPORTER ERD6-LIKE 5"/>
    <property type="match status" value="1"/>
</dbReference>
<protein>
    <submittedName>
        <fullName evidence="10">Sugar transporter ERD6-like 5</fullName>
    </submittedName>
</protein>